<gene>
    <name evidence="1" type="ORF">EZS28_030482</name>
</gene>
<dbReference type="Proteomes" id="UP000324800">
    <property type="component" value="Unassembled WGS sequence"/>
</dbReference>
<organism evidence="1 2">
    <name type="scientific">Streblomastix strix</name>
    <dbReference type="NCBI Taxonomy" id="222440"/>
    <lineage>
        <taxon>Eukaryota</taxon>
        <taxon>Metamonada</taxon>
        <taxon>Preaxostyla</taxon>
        <taxon>Oxymonadida</taxon>
        <taxon>Streblomastigidae</taxon>
        <taxon>Streblomastix</taxon>
    </lineage>
</organism>
<dbReference type="EMBL" id="SNRW01012310">
    <property type="protein sequence ID" value="KAA6373991.1"/>
    <property type="molecule type" value="Genomic_DNA"/>
</dbReference>
<protein>
    <submittedName>
        <fullName evidence="1">Uncharacterized protein</fullName>
    </submittedName>
</protein>
<dbReference type="AlphaFoldDB" id="A0A5J4UVV8"/>
<evidence type="ECO:0000313" key="2">
    <source>
        <dbReference type="Proteomes" id="UP000324800"/>
    </source>
</evidence>
<evidence type="ECO:0000313" key="1">
    <source>
        <dbReference type="EMBL" id="KAA6373991.1"/>
    </source>
</evidence>
<comment type="caution">
    <text evidence="1">The sequence shown here is derived from an EMBL/GenBank/DDBJ whole genome shotgun (WGS) entry which is preliminary data.</text>
</comment>
<sequence length="88" mass="10380">MLLAIRPTLKPCDTRLMYVDDDNNSFEEQDDETDDEKSTIGKSEVVKVVKKKSQVTKVENGRVVWNKRDSTNRTRARSIERKHYYEDE</sequence>
<name>A0A5J4UVV8_9EUKA</name>
<proteinExistence type="predicted"/>
<accession>A0A5J4UVV8</accession>
<reference evidence="1 2" key="1">
    <citation type="submission" date="2019-03" db="EMBL/GenBank/DDBJ databases">
        <title>Single cell metagenomics reveals metabolic interactions within the superorganism composed of flagellate Streblomastix strix and complex community of Bacteroidetes bacteria on its surface.</title>
        <authorList>
            <person name="Treitli S.C."/>
            <person name="Kolisko M."/>
            <person name="Husnik F."/>
            <person name="Keeling P."/>
            <person name="Hampl V."/>
        </authorList>
    </citation>
    <scope>NUCLEOTIDE SEQUENCE [LARGE SCALE GENOMIC DNA]</scope>
    <source>
        <strain evidence="1">ST1C</strain>
    </source>
</reference>